<dbReference type="SMART" id="SM01215">
    <property type="entry name" value="Fmp27_SW"/>
    <property type="match status" value="1"/>
</dbReference>
<comment type="caution">
    <text evidence="6">The sequence shown here is derived from an EMBL/GenBank/DDBJ whole genome shotgun (WGS) entry which is preliminary data.</text>
</comment>
<dbReference type="Pfam" id="PF10344">
    <property type="entry name" value="Hobbit"/>
    <property type="match status" value="1"/>
</dbReference>
<keyword evidence="2" id="KW-1133">Transmembrane helix</keyword>
<reference evidence="6 7" key="1">
    <citation type="journal article" date="2016" name="Genome Biol. Evol.">
        <title>Divergent and convergent evolution of fungal pathogenicity.</title>
        <authorList>
            <person name="Shang Y."/>
            <person name="Xiao G."/>
            <person name="Zheng P."/>
            <person name="Cen K."/>
            <person name="Zhan S."/>
            <person name="Wang C."/>
        </authorList>
    </citation>
    <scope>NUCLEOTIDE SEQUENCE [LARGE SCALE GENOMIC DNA]</scope>
    <source>
        <strain evidence="6 7">RCEF 2490</strain>
    </source>
</reference>
<feature type="region of interest" description="Disordered" evidence="1">
    <location>
        <begin position="2788"/>
        <end position="2974"/>
    </location>
</feature>
<feature type="region of interest" description="Disordered" evidence="1">
    <location>
        <begin position="830"/>
        <end position="858"/>
    </location>
</feature>
<keyword evidence="2" id="KW-0812">Transmembrane</keyword>
<organism evidence="6 7">
    <name type="scientific">Moelleriella libera RCEF 2490</name>
    <dbReference type="NCBI Taxonomy" id="1081109"/>
    <lineage>
        <taxon>Eukaryota</taxon>
        <taxon>Fungi</taxon>
        <taxon>Dikarya</taxon>
        <taxon>Ascomycota</taxon>
        <taxon>Pezizomycotina</taxon>
        <taxon>Sordariomycetes</taxon>
        <taxon>Hypocreomycetidae</taxon>
        <taxon>Hypocreales</taxon>
        <taxon>Clavicipitaceae</taxon>
        <taxon>Moelleriella</taxon>
    </lineage>
</organism>
<feature type="region of interest" description="Disordered" evidence="1">
    <location>
        <begin position="702"/>
        <end position="742"/>
    </location>
</feature>
<dbReference type="InterPro" id="IPR045167">
    <property type="entry name" value="Hobbit"/>
</dbReference>
<evidence type="ECO:0000313" key="7">
    <source>
        <dbReference type="Proteomes" id="UP000078544"/>
    </source>
</evidence>
<evidence type="ECO:0000259" key="4">
    <source>
        <dbReference type="SMART" id="SM01215"/>
    </source>
</evidence>
<feature type="domain" description="FMP27 WPPW motif-containing RBG unit" evidence="5">
    <location>
        <begin position="1664"/>
        <end position="2178"/>
    </location>
</feature>
<gene>
    <name evidence="6" type="ORF">AAL_07046</name>
</gene>
<name>A0A166NLG0_9HYPO</name>
<evidence type="ECO:0000256" key="1">
    <source>
        <dbReference type="SAM" id="MobiDB-lite"/>
    </source>
</evidence>
<keyword evidence="2" id="KW-0472">Membrane</keyword>
<feature type="domain" description="FMP27 SW motif-containing RBG unit" evidence="4">
    <location>
        <begin position="1138"/>
        <end position="1240"/>
    </location>
</feature>
<feature type="region of interest" description="Disordered" evidence="1">
    <location>
        <begin position="1996"/>
        <end position="2030"/>
    </location>
</feature>
<dbReference type="OrthoDB" id="1562405at2759"/>
<dbReference type="InterPro" id="IPR019449">
    <property type="entry name" value="FMP27_WPPW_RBG"/>
</dbReference>
<feature type="compositionally biased region" description="Polar residues" evidence="1">
    <location>
        <begin position="2589"/>
        <end position="2599"/>
    </location>
</feature>
<evidence type="ECO:0008006" key="8">
    <source>
        <dbReference type="Google" id="ProtNLM"/>
    </source>
</evidence>
<protein>
    <recommendedName>
        <fullName evidence="8">Fmp27-like protein</fullName>
    </recommendedName>
</protein>
<evidence type="ECO:0000256" key="2">
    <source>
        <dbReference type="SAM" id="Phobius"/>
    </source>
</evidence>
<feature type="compositionally biased region" description="Basic and acidic residues" evidence="1">
    <location>
        <begin position="2911"/>
        <end position="2936"/>
    </location>
</feature>
<feature type="compositionally biased region" description="Low complexity" evidence="1">
    <location>
        <begin position="2652"/>
        <end position="2661"/>
    </location>
</feature>
<proteinExistence type="predicted"/>
<feature type="compositionally biased region" description="Low complexity" evidence="1">
    <location>
        <begin position="715"/>
        <end position="724"/>
    </location>
</feature>
<feature type="compositionally biased region" description="Basic and acidic residues" evidence="1">
    <location>
        <begin position="2627"/>
        <end position="2637"/>
    </location>
</feature>
<feature type="domain" description="FMP27/BLTP2/Hobbit GFWDK motif-containing RBG unit" evidence="3">
    <location>
        <begin position="1258"/>
        <end position="1418"/>
    </location>
</feature>
<feature type="compositionally biased region" description="Polar residues" evidence="1">
    <location>
        <begin position="1078"/>
        <end position="1092"/>
    </location>
</feature>
<feature type="compositionally biased region" description="Low complexity" evidence="1">
    <location>
        <begin position="2823"/>
        <end position="2835"/>
    </location>
</feature>
<dbReference type="SMART" id="SM01214">
    <property type="entry name" value="Fmp27_GFWDK"/>
    <property type="match status" value="1"/>
</dbReference>
<feature type="compositionally biased region" description="Low complexity" evidence="1">
    <location>
        <begin position="1911"/>
        <end position="1925"/>
    </location>
</feature>
<dbReference type="Proteomes" id="UP000078544">
    <property type="component" value="Unassembled WGS sequence"/>
</dbReference>
<dbReference type="EMBL" id="AZGY01000020">
    <property type="protein sequence ID" value="KZZ90820.1"/>
    <property type="molecule type" value="Genomic_DNA"/>
</dbReference>
<feature type="region of interest" description="Disordered" evidence="1">
    <location>
        <begin position="1067"/>
        <end position="1092"/>
    </location>
</feature>
<dbReference type="PANTHER" id="PTHR15678">
    <property type="entry name" value="ANTIGEN MLAA-22-RELATED"/>
    <property type="match status" value="1"/>
</dbReference>
<feature type="region of interest" description="Disordered" evidence="1">
    <location>
        <begin position="1898"/>
        <end position="1934"/>
    </location>
</feature>
<evidence type="ECO:0000259" key="3">
    <source>
        <dbReference type="SMART" id="SM01214"/>
    </source>
</evidence>
<feature type="transmembrane region" description="Helical" evidence="2">
    <location>
        <begin position="7"/>
        <end position="27"/>
    </location>
</feature>
<evidence type="ECO:0000259" key="5">
    <source>
        <dbReference type="SMART" id="SM01216"/>
    </source>
</evidence>
<keyword evidence="7" id="KW-1185">Reference proteome</keyword>
<dbReference type="InterPro" id="IPR019415">
    <property type="entry name" value="FMP27_SW_RBG"/>
</dbReference>
<dbReference type="SMART" id="SM01216">
    <property type="entry name" value="Fmp27_WPPW"/>
    <property type="match status" value="1"/>
</dbReference>
<evidence type="ECO:0000313" key="6">
    <source>
        <dbReference type="EMBL" id="KZZ90820.1"/>
    </source>
</evidence>
<dbReference type="PANTHER" id="PTHR15678:SF6">
    <property type="entry name" value="BRIDGE-LIKE LIPID TRANSFER PROTEIN FAMILY MEMBER 2"/>
    <property type="match status" value="1"/>
</dbReference>
<dbReference type="STRING" id="1081109.A0A166NLG0"/>
<feature type="region of interest" description="Disordered" evidence="1">
    <location>
        <begin position="2500"/>
        <end position="2664"/>
    </location>
</feature>
<accession>A0A166NLG0</accession>
<dbReference type="InterPro" id="IPR019441">
    <property type="entry name" value="FMP27/BLTP2/Hobbit_GFWDK_RBG"/>
</dbReference>
<sequence>MALLNPTFLLGVFVLLYLSSFVFFAIIRILTGVSIQRIGYLSLRRLAYTPRDGCRVEIRGLGLNIHRPTFAQPTWISLVLSELVVTLDIRELDGQKFTSTSADGHGGMAGPERHPKGSIPLHKRHHRHHGSESRGETWAKLARLKDNIKQLHTNIRWLRMVDVVATNSTVNIVGVGSVQVGSFTIAVDTRRKMVDHARLFKFHHRKQQQRQAEWIISTRSVLFTAEGQESLDVLDHCLLNVHGFLYDSRQGLRDATISLKLGRVHIPIDNLQLCAARCKELRKETRSSVTENPIDNALARVPEEEPDGMVADADKLMKTVTDSRDFVGALTRGIKEIQFAVSYVGMTKKVSTVKPEGCPMLLSASMKEIGIDLHRLDPKTPAHRMYFSSQDIAHEALAAALSISVGIDDGHGSPQRLLYIPMATTTMRTTLPSKSIQLAQDGVIAEKNANIMFANAVVTSPSIDLDPAHLPLLIAMMQPKSRAKRASQDSRHSIMSRLLPKANIKFSMHEPVLRMKLKPLRDTEDPDDFDLIISSISSVSLDLESSHSSVEDMHYFLDGAMRLQSHHLYYQTCAGERFNLMTTESFDLKAHLAARPELHVELTGSVHSFGISMVRPEITDGLRQIVRQLRIDVEPEKRATSKTAKTKNFLRSMPEWLIRCEIEATDFNMEVAGVDEDISNDTRGVFVHLDTFGAEYRAHRLDGLQRRPGRRRTQSRSITQSDSDLTPSPASPHFRRKPQVTGDGRRLALHAKGIEAQIVEAADRLEVEPFVNIPRLELAFSATSDAHGPLFHVQSNTKTIRLQYSLYRHYAVGVAVLTLRRAFMRTSRDVTRPRQQGTFDRDNSRLIPQTGLPDADGASTVTPELVTIDIKAALVQIKAEMPHEPLLMLRVYGLEAGRHRWSTPYMSSSLVRLYVETPRMRNVWSSMVGIKHGRVDLRESKHKSSHGSYTTERLIDIAAEAIRVAVPHEVIFARITDNFVNVFKSVQQLHHRFKTGTNEYILEKKPEGPKMVPKVSIRSHNFLFELEDGAFEWKLGIIYRTGREEQVQRLAREEAFRVKSKKVRDEEVRKGGSKLRSRSTFSRGRPDNQSSRWFRSRSADAYKADGTGHKIRGGTMPRYDPEREHVGVHGHARVSEMEAHTTLNKFNAQAWKKRIDRAYQTSQCSMRELRKSFWGSDLLTEDLEESENILEVPQRPALMSIGSSDLQVMIDKPTFAMTALPDFLFKVGKGMPKDMQYGLLVPMHLAIQMSEVRISLRDYPLPLLHIPGLKTGQSSRVPSVSLKANFVVAEEFRGLESTRKVRVNVVPPRSSDPTSSNEGSFAIEVRRTIGPIKSFSEVFMDINTALPTRITWGPCYQPAIQDMMMVIESFTKPQVDKSERVGFWDKLRLNTHSRVHVAWKGDGDMHLSLKGTRDPYQVTGNGAGFLMCWRNDVRWNINAEDDPKQFMTVDSGEYILAVPDYSHQVRETVRRRDQDHSVMTEDTFKDGAIFKKVVMKLSGKVQWLAGLLFERAIEDGKRNFSFRPHYEVALKNPIYAKPTEDGLPYDALRGFRSRHIHLSIAVRAPVDREWMSDNPDPSRSYNTVHLTPRFFTHFFQWWGLFGQPMSLPIRQGNLWPGRERNSKKFGRHLATVKYSLLLAPLFLSHIYKHKDAEDYAENAVSATGLKVRFDSFMLDLHQRREEFNTLAKGKNTQSRTSGIKIHACQLDLSNADVRAVSASLKGTTTEAIKKGSISSLITDQDEKPDLSRFTIPDNDFSWIDMDDFVELDWILPTEPHPHTKILPLAFAPRLTYFRQTDIGGIIAGDPTRTSPFGNEPTHHCTMTHDDDPKRVQSQLIQERLDQLTVQMESHSRDVGESELKVIQTNSEDPELVDNFEALRKHTSVLKEKELFLKTMLDQMRSKSRTNSNSQRRPSAPSTSASTSSEEGVEVPPTSEFESEFKNRFVIHNLQLKWNNLLRNVVLRYIHQNSQRRGFVYYLSRPAVKFILDIVEEQTKAKSNKTASRGNAAPKASGDNASPSSSVREKDSTTDLEDRIKSILGDGNRFVNASFDVNGDDHNGTLEHLESGISKEFSPQSSYHVRLIAPQIQLQSAKNKKHVVMVTAKGMELKVVEVMDKERISDTVSGLVQRRFLVNMDSTQFFVTHQKWFMTSLVSMYAGSKYGTPKGSAWPPWVPMEVMFNFQADPFGFKRVVQKTSAMLRYDKYNNLRLKYNDEVNKGDAGNVDQTDSKECRSDNLWVEFPQARALCNSSQYYAMYVIVLDLLMYSEPLEKTRSERLEKIILASDFSDLSGTPRMVQKLQERIRQLEEIKSHFQVYSKYLDKKGWEDRLALERDLAACEDELFFMMKAITTSQRKYDTDSDTSALLKWSISARDIVWHLIQDSSEPLVELQLKDVEYDRTDNSDGSHMNLIRVGKVLGLNLLPDATYPAIIAPYDESNKKATTDTQQDMIRVYWHMLEAIAGIPVMDRFEVNLVPMKVQLEREAGKRLFEYIFPGMDGDKGNKDDSPLMVKHHLTGQDDDDTESLHSSNSRLGTPSVDKDSSSGFTTRAGSLELRLRPTLTSNAGQDRSPKKALSVTTGENHAFRLFRSGNTGKTTISKKASYDSLRSAGQPRPGSVARSSTGFSSKESRDSAESKKASRWRGGKSGNGDKQQQQQQQQQQSDDLTKMISRASNYMTFAYIRMPSVVLCLSYKGKDQRNFEDVHDFVFRLPTMEWQNKTWSNLDLALALKKAVVKALISHTGAIIGNKFSKHRPNAEQRSKLREMANSSVLITPSGASQHYAVSINESDDSSSYYGTSPVDYSRSPPRFRNGSTQSNIPIPESNSRSSSVASARSYGTGGSSATKNSAAPAFLAMTTPPSPEKARHDTNIGSDALRPSSSSGFAGTNHRRILRNIGGSDSRPATSTGGSESGDRRKTGGGGLRDRLSVFTGRRRESNGVQDEGGDGVGDDEGTRDGRTPRAKRLSWVQGRTKTG</sequence>